<protein>
    <submittedName>
        <fullName evidence="7">Amino acid ABC transporter substrate-binding protein, PAAT family</fullName>
    </submittedName>
</protein>
<evidence type="ECO:0000256" key="3">
    <source>
        <dbReference type="ARBA" id="ARBA00022729"/>
    </source>
</evidence>
<reference evidence="8" key="1">
    <citation type="submission" date="2016-10" db="EMBL/GenBank/DDBJ databases">
        <authorList>
            <person name="Varghese N."/>
            <person name="Submissions S."/>
        </authorList>
    </citation>
    <scope>NUCLEOTIDE SEQUENCE [LARGE SCALE GENOMIC DNA]</scope>
    <source>
        <strain evidence="8">LMG 26031</strain>
    </source>
</reference>
<dbReference type="AlphaFoldDB" id="A0A1H7DWS8"/>
<dbReference type="Pfam" id="PF00497">
    <property type="entry name" value="SBP_bac_3"/>
    <property type="match status" value="1"/>
</dbReference>
<comment type="similarity">
    <text evidence="2 4">Belongs to the bacterial solute-binding protein 3 family.</text>
</comment>
<dbReference type="Proteomes" id="UP000198866">
    <property type="component" value="Unassembled WGS sequence"/>
</dbReference>
<evidence type="ECO:0000256" key="1">
    <source>
        <dbReference type="ARBA" id="ARBA00004196"/>
    </source>
</evidence>
<evidence type="ECO:0000256" key="2">
    <source>
        <dbReference type="ARBA" id="ARBA00010333"/>
    </source>
</evidence>
<keyword evidence="8" id="KW-1185">Reference proteome</keyword>
<dbReference type="CDD" id="cd13703">
    <property type="entry name" value="PBP2_HisJ_LAO"/>
    <property type="match status" value="1"/>
</dbReference>
<dbReference type="SUPFAM" id="SSF53850">
    <property type="entry name" value="Periplasmic binding protein-like II"/>
    <property type="match status" value="1"/>
</dbReference>
<feature type="domain" description="Solute-binding protein family 3/N-terminal" evidence="6">
    <location>
        <begin position="27"/>
        <end position="256"/>
    </location>
</feature>
<comment type="subcellular location">
    <subcellularLocation>
        <location evidence="1">Cell envelope</location>
    </subcellularLocation>
</comment>
<dbReference type="STRING" id="667676.SAMN05192539_103620"/>
<dbReference type="PANTHER" id="PTHR35936">
    <property type="entry name" value="MEMBRANE-BOUND LYTIC MUREIN TRANSGLYCOSYLASE F"/>
    <property type="match status" value="1"/>
</dbReference>
<dbReference type="Gene3D" id="3.40.190.10">
    <property type="entry name" value="Periplasmic binding protein-like II"/>
    <property type="match status" value="2"/>
</dbReference>
<organism evidence="7 8">
    <name type="scientific">Paraburkholderia diazotrophica</name>
    <dbReference type="NCBI Taxonomy" id="667676"/>
    <lineage>
        <taxon>Bacteria</taxon>
        <taxon>Pseudomonadati</taxon>
        <taxon>Pseudomonadota</taxon>
        <taxon>Betaproteobacteria</taxon>
        <taxon>Burkholderiales</taxon>
        <taxon>Burkholderiaceae</taxon>
        <taxon>Paraburkholderia</taxon>
    </lineage>
</organism>
<evidence type="ECO:0000313" key="7">
    <source>
        <dbReference type="EMBL" id="SEK06008.1"/>
    </source>
</evidence>
<keyword evidence="3 5" id="KW-0732">Signal</keyword>
<dbReference type="RefSeq" id="WP_090872302.1">
    <property type="nucleotide sequence ID" value="NZ_FNYE01000036.1"/>
</dbReference>
<accession>A0A1H7DWS8</accession>
<dbReference type="PANTHER" id="PTHR35936:SF13">
    <property type="entry name" value="HISTIDINE-BINDING PERIPLASMIC PROTEIN"/>
    <property type="match status" value="1"/>
</dbReference>
<dbReference type="EMBL" id="FNYE01000036">
    <property type="protein sequence ID" value="SEK06008.1"/>
    <property type="molecule type" value="Genomic_DNA"/>
</dbReference>
<dbReference type="InterPro" id="IPR018313">
    <property type="entry name" value="SBP_3_CS"/>
</dbReference>
<sequence>MKRSLKVMVAAVSMALACAASAKEWQTIRVGIDPTYPPFESLSTSGAVVGFDVDLGNALCAKLKAKCVWVQSSFDGLIPGLQARKFDVILSSMAATAKRREQIDFTDRLYRNQTRLIAREGSGLLPDAAKLAHRRVAVQQGTVQETYAREKWAGAGVEVVPYQNYDQAYADLGTGRVDAVLMDAVQGKLGFLDTPAGKRFAFAGNVVYDPTIMGDGDAAGVRKSDSDLRDALNVAIAEMLRDGTYNKIESKYFPFDMYGKSARNRGAGGPRDWS</sequence>
<evidence type="ECO:0000259" key="6">
    <source>
        <dbReference type="SMART" id="SM00062"/>
    </source>
</evidence>
<name>A0A1H7DWS8_9BURK</name>
<evidence type="ECO:0000313" key="8">
    <source>
        <dbReference type="Proteomes" id="UP000198866"/>
    </source>
</evidence>
<feature type="chain" id="PRO_5011616707" evidence="5">
    <location>
        <begin position="23"/>
        <end position="274"/>
    </location>
</feature>
<evidence type="ECO:0000256" key="5">
    <source>
        <dbReference type="SAM" id="SignalP"/>
    </source>
</evidence>
<dbReference type="SMART" id="SM00062">
    <property type="entry name" value="PBPb"/>
    <property type="match status" value="1"/>
</dbReference>
<dbReference type="OrthoDB" id="368476at2"/>
<dbReference type="PROSITE" id="PS01039">
    <property type="entry name" value="SBP_BACTERIAL_3"/>
    <property type="match status" value="1"/>
</dbReference>
<feature type="signal peptide" evidence="5">
    <location>
        <begin position="1"/>
        <end position="22"/>
    </location>
</feature>
<gene>
    <name evidence="7" type="ORF">SAMN05192539_103620</name>
</gene>
<evidence type="ECO:0000256" key="4">
    <source>
        <dbReference type="RuleBase" id="RU003744"/>
    </source>
</evidence>
<dbReference type="GO" id="GO:0030313">
    <property type="term" value="C:cell envelope"/>
    <property type="evidence" value="ECO:0007669"/>
    <property type="project" value="UniProtKB-SubCell"/>
</dbReference>
<dbReference type="InterPro" id="IPR001638">
    <property type="entry name" value="Solute-binding_3/MltF_N"/>
</dbReference>
<dbReference type="PROSITE" id="PS51257">
    <property type="entry name" value="PROKAR_LIPOPROTEIN"/>
    <property type="match status" value="1"/>
</dbReference>
<proteinExistence type="inferred from homology"/>